<proteinExistence type="predicted"/>
<dbReference type="InParanoid" id="A0A5C3P0X9"/>
<dbReference type="AlphaFoldDB" id="A0A5C3P0X9"/>
<feature type="compositionally biased region" description="Basic and acidic residues" evidence="1">
    <location>
        <begin position="30"/>
        <end position="44"/>
    </location>
</feature>
<feature type="region of interest" description="Disordered" evidence="1">
    <location>
        <begin position="1"/>
        <end position="44"/>
    </location>
</feature>
<dbReference type="Proteomes" id="UP000308197">
    <property type="component" value="Unassembled WGS sequence"/>
</dbReference>
<keyword evidence="3" id="KW-1185">Reference proteome</keyword>
<name>A0A5C3P0X9_9APHY</name>
<reference evidence="2 3" key="1">
    <citation type="journal article" date="2019" name="Nat. Ecol. Evol.">
        <title>Megaphylogeny resolves global patterns of mushroom evolution.</title>
        <authorList>
            <person name="Varga T."/>
            <person name="Krizsan K."/>
            <person name="Foldi C."/>
            <person name="Dima B."/>
            <person name="Sanchez-Garcia M."/>
            <person name="Sanchez-Ramirez S."/>
            <person name="Szollosi G.J."/>
            <person name="Szarkandi J.G."/>
            <person name="Papp V."/>
            <person name="Albert L."/>
            <person name="Andreopoulos W."/>
            <person name="Angelini C."/>
            <person name="Antonin V."/>
            <person name="Barry K.W."/>
            <person name="Bougher N.L."/>
            <person name="Buchanan P."/>
            <person name="Buyck B."/>
            <person name="Bense V."/>
            <person name="Catcheside P."/>
            <person name="Chovatia M."/>
            <person name="Cooper J."/>
            <person name="Damon W."/>
            <person name="Desjardin D."/>
            <person name="Finy P."/>
            <person name="Geml J."/>
            <person name="Haridas S."/>
            <person name="Hughes K."/>
            <person name="Justo A."/>
            <person name="Karasinski D."/>
            <person name="Kautmanova I."/>
            <person name="Kiss B."/>
            <person name="Kocsube S."/>
            <person name="Kotiranta H."/>
            <person name="LaButti K.M."/>
            <person name="Lechner B.E."/>
            <person name="Liimatainen K."/>
            <person name="Lipzen A."/>
            <person name="Lukacs Z."/>
            <person name="Mihaltcheva S."/>
            <person name="Morgado L.N."/>
            <person name="Niskanen T."/>
            <person name="Noordeloos M.E."/>
            <person name="Ohm R.A."/>
            <person name="Ortiz-Santana B."/>
            <person name="Ovrebo C."/>
            <person name="Racz N."/>
            <person name="Riley R."/>
            <person name="Savchenko A."/>
            <person name="Shiryaev A."/>
            <person name="Soop K."/>
            <person name="Spirin V."/>
            <person name="Szebenyi C."/>
            <person name="Tomsovsky M."/>
            <person name="Tulloss R.E."/>
            <person name="Uehling J."/>
            <person name="Grigoriev I.V."/>
            <person name="Vagvolgyi C."/>
            <person name="Papp T."/>
            <person name="Martin F.M."/>
            <person name="Miettinen O."/>
            <person name="Hibbett D.S."/>
            <person name="Nagy L.G."/>
        </authorList>
    </citation>
    <scope>NUCLEOTIDE SEQUENCE [LARGE SCALE GENOMIC DNA]</scope>
    <source>
        <strain evidence="2 3">HHB13444</strain>
    </source>
</reference>
<organism evidence="2 3">
    <name type="scientific">Polyporus arcularius HHB13444</name>
    <dbReference type="NCBI Taxonomy" id="1314778"/>
    <lineage>
        <taxon>Eukaryota</taxon>
        <taxon>Fungi</taxon>
        <taxon>Dikarya</taxon>
        <taxon>Basidiomycota</taxon>
        <taxon>Agaricomycotina</taxon>
        <taxon>Agaricomycetes</taxon>
        <taxon>Polyporales</taxon>
        <taxon>Polyporaceae</taxon>
        <taxon>Polyporus</taxon>
    </lineage>
</organism>
<evidence type="ECO:0000313" key="2">
    <source>
        <dbReference type="EMBL" id="TFK83306.1"/>
    </source>
</evidence>
<protein>
    <submittedName>
        <fullName evidence="2">Uncharacterized protein</fullName>
    </submittedName>
</protein>
<dbReference type="EMBL" id="ML211404">
    <property type="protein sequence ID" value="TFK83306.1"/>
    <property type="molecule type" value="Genomic_DNA"/>
</dbReference>
<gene>
    <name evidence="2" type="ORF">K466DRAFT_267617</name>
</gene>
<evidence type="ECO:0000313" key="3">
    <source>
        <dbReference type="Proteomes" id="UP000308197"/>
    </source>
</evidence>
<evidence type="ECO:0000256" key="1">
    <source>
        <dbReference type="SAM" id="MobiDB-lite"/>
    </source>
</evidence>
<sequence>MSTNTSKEGKRTSDEFRPTNDTTSIAEGQVDEHLEPPAKQRKTEANDQYLEAHRDEDDLLALLDFTQLDTQTAISARFSEIADLLLHHYRVEIKTPSKIDQLELLEIEFYLYKPGCHEDPFTHGSAEQCQAGRWYFHRPPSRSNELGTPTAFTSGYRGGTRKGLDITIGHPAPAVTSKYFSDLDSTSADGSPSSSTSTLRGGILLRSIRRLSDKKVISGSSLLVDEILRLSGASTIPELITDVWQNDISAFALPSSSRRSTMRIVRVSPSPADASGTAPAKPRIYRSPRIGLDLSHPSITSSNLRTHPRVLFVGQPYRFFAHPHLLTANGRGQTFLGVYDAEEAASTHATDSLERLEAIEEITGWKAFTVKNCFAEYRAGMEGSCDRGKPVERVLQKWLGARGRDVGGSVKGWLRMMGTLRRFLSESERKAEDAGAVGAGHK</sequence>
<dbReference type="STRING" id="1314778.A0A5C3P0X9"/>
<feature type="compositionally biased region" description="Basic and acidic residues" evidence="1">
    <location>
        <begin position="7"/>
        <end position="18"/>
    </location>
</feature>
<accession>A0A5C3P0X9</accession>